<dbReference type="RefSeq" id="WP_344286628.1">
    <property type="nucleotide sequence ID" value="NZ_BAAAHV010000027.1"/>
</dbReference>
<gene>
    <name evidence="6" type="ORF">ACFSUT_07370</name>
</gene>
<dbReference type="CDD" id="cd06170">
    <property type="entry name" value="LuxR_C_like"/>
    <property type="match status" value="1"/>
</dbReference>
<feature type="domain" description="Response regulatory" evidence="5">
    <location>
        <begin position="3"/>
        <end position="119"/>
    </location>
</feature>
<comment type="caution">
    <text evidence="6">The sequence shown here is derived from an EMBL/GenBank/DDBJ whole genome shotgun (WGS) entry which is preliminary data.</text>
</comment>
<evidence type="ECO:0000256" key="1">
    <source>
        <dbReference type="ARBA" id="ARBA00022553"/>
    </source>
</evidence>
<evidence type="ECO:0000259" key="4">
    <source>
        <dbReference type="PROSITE" id="PS50043"/>
    </source>
</evidence>
<evidence type="ECO:0000256" key="2">
    <source>
        <dbReference type="ARBA" id="ARBA00023125"/>
    </source>
</evidence>
<evidence type="ECO:0000256" key="3">
    <source>
        <dbReference type="PROSITE-ProRule" id="PRU00169"/>
    </source>
</evidence>
<dbReference type="PROSITE" id="PS50043">
    <property type="entry name" value="HTH_LUXR_2"/>
    <property type="match status" value="1"/>
</dbReference>
<protein>
    <submittedName>
        <fullName evidence="6">Response regulator</fullName>
    </submittedName>
</protein>
<dbReference type="CDD" id="cd17535">
    <property type="entry name" value="REC_NarL-like"/>
    <property type="match status" value="1"/>
</dbReference>
<dbReference type="SMART" id="SM00448">
    <property type="entry name" value="REC"/>
    <property type="match status" value="1"/>
</dbReference>
<dbReference type="InterPro" id="IPR000792">
    <property type="entry name" value="Tscrpt_reg_LuxR_C"/>
</dbReference>
<dbReference type="Proteomes" id="UP001597542">
    <property type="component" value="Unassembled WGS sequence"/>
</dbReference>
<dbReference type="InterPro" id="IPR058245">
    <property type="entry name" value="NreC/VraR/RcsB-like_REC"/>
</dbReference>
<organism evidence="6 7">
    <name type="scientific">Amycolatopsis albidoflavus</name>
    <dbReference type="NCBI Taxonomy" id="102226"/>
    <lineage>
        <taxon>Bacteria</taxon>
        <taxon>Bacillati</taxon>
        <taxon>Actinomycetota</taxon>
        <taxon>Actinomycetes</taxon>
        <taxon>Pseudonocardiales</taxon>
        <taxon>Pseudonocardiaceae</taxon>
        <taxon>Amycolatopsis</taxon>
    </lineage>
</organism>
<dbReference type="PROSITE" id="PS50110">
    <property type="entry name" value="RESPONSE_REGULATORY"/>
    <property type="match status" value="1"/>
</dbReference>
<dbReference type="SMART" id="SM00421">
    <property type="entry name" value="HTH_LUXR"/>
    <property type="match status" value="1"/>
</dbReference>
<dbReference type="Gene3D" id="3.40.50.2300">
    <property type="match status" value="1"/>
</dbReference>
<reference evidence="7" key="1">
    <citation type="journal article" date="2019" name="Int. J. Syst. Evol. Microbiol.">
        <title>The Global Catalogue of Microorganisms (GCM) 10K type strain sequencing project: providing services to taxonomists for standard genome sequencing and annotation.</title>
        <authorList>
            <consortium name="The Broad Institute Genomics Platform"/>
            <consortium name="The Broad Institute Genome Sequencing Center for Infectious Disease"/>
            <person name="Wu L."/>
            <person name="Ma J."/>
        </authorList>
    </citation>
    <scope>NUCLEOTIDE SEQUENCE [LARGE SCALE GENOMIC DNA]</scope>
    <source>
        <strain evidence="7">CGMCC 4.7638</strain>
    </source>
</reference>
<dbReference type="InterPro" id="IPR039420">
    <property type="entry name" value="WalR-like"/>
</dbReference>
<evidence type="ECO:0000313" key="6">
    <source>
        <dbReference type="EMBL" id="MFD2480086.1"/>
    </source>
</evidence>
<feature type="modified residue" description="4-aspartylphosphate" evidence="3">
    <location>
        <position position="54"/>
    </location>
</feature>
<keyword evidence="7" id="KW-1185">Reference proteome</keyword>
<dbReference type="PANTHER" id="PTHR43214:SF42">
    <property type="entry name" value="TRANSCRIPTIONAL REGULATORY PROTEIN DESR"/>
    <property type="match status" value="1"/>
</dbReference>
<dbReference type="Pfam" id="PF00196">
    <property type="entry name" value="GerE"/>
    <property type="match status" value="1"/>
</dbReference>
<proteinExistence type="predicted"/>
<dbReference type="InterPro" id="IPR016032">
    <property type="entry name" value="Sig_transdc_resp-reg_C-effctor"/>
</dbReference>
<dbReference type="PRINTS" id="PR00038">
    <property type="entry name" value="HTHLUXR"/>
</dbReference>
<dbReference type="InterPro" id="IPR011006">
    <property type="entry name" value="CheY-like_superfamily"/>
</dbReference>
<keyword evidence="1 3" id="KW-0597">Phosphoprotein</keyword>
<dbReference type="EMBL" id="JBHUKQ010000006">
    <property type="protein sequence ID" value="MFD2480086.1"/>
    <property type="molecule type" value="Genomic_DNA"/>
</dbReference>
<evidence type="ECO:0000259" key="5">
    <source>
        <dbReference type="PROSITE" id="PS50110"/>
    </source>
</evidence>
<feature type="domain" description="HTH luxR-type" evidence="4">
    <location>
        <begin position="134"/>
        <end position="199"/>
    </location>
</feature>
<sequence length="201" mass="21736">MIRVLVAEDMRVVREALVVMLSREPELEVAGQAERGDEVLALAERIRPDVAVLDLGLPDEDGLEVSAKLRHTLPGCRVLVLTAHEGPGKVREALAIGIRGFLRKGASAAELVDSIRKVHAGQRVISPDLVAAAMEVGDNPLTPRERSVLQLAAHGLSASQISGRLHLAEGTVRNNLTRIIAKLQAQNWVDAVRVAERIGWI</sequence>
<dbReference type="SUPFAM" id="SSF46894">
    <property type="entry name" value="C-terminal effector domain of the bipartite response regulators"/>
    <property type="match status" value="1"/>
</dbReference>
<evidence type="ECO:0000313" key="7">
    <source>
        <dbReference type="Proteomes" id="UP001597542"/>
    </source>
</evidence>
<dbReference type="InterPro" id="IPR001789">
    <property type="entry name" value="Sig_transdc_resp-reg_receiver"/>
</dbReference>
<dbReference type="SUPFAM" id="SSF52172">
    <property type="entry name" value="CheY-like"/>
    <property type="match status" value="1"/>
</dbReference>
<keyword evidence="2" id="KW-0238">DNA-binding</keyword>
<dbReference type="PANTHER" id="PTHR43214">
    <property type="entry name" value="TWO-COMPONENT RESPONSE REGULATOR"/>
    <property type="match status" value="1"/>
</dbReference>
<dbReference type="PROSITE" id="PS00622">
    <property type="entry name" value="HTH_LUXR_1"/>
    <property type="match status" value="1"/>
</dbReference>
<dbReference type="Pfam" id="PF00072">
    <property type="entry name" value="Response_reg"/>
    <property type="match status" value="1"/>
</dbReference>
<name>A0ABW5HTV5_9PSEU</name>
<accession>A0ABW5HTV5</accession>